<protein>
    <recommendedName>
        <fullName evidence="3">O-glcnacase NagJ</fullName>
    </recommendedName>
</protein>
<dbReference type="GeneID" id="85012856"/>
<gene>
    <name evidence="1" type="ORF">NCTC13071_02080</name>
</gene>
<dbReference type="RefSeq" id="WP_018920872.1">
    <property type="nucleotide sequence ID" value="NZ_LR134384.1"/>
</dbReference>
<sequence length="194" mass="22576">MKQLLFLCLLVFFSCTNGNDYVSIRQIDSHHPITVGIVHDSITYIDFPLAFQIHRLSPKTVTLLGHAYKCSSSLSSGNKGWDFNGIILFNVNGKVGYSPEGENWWQIDRKQREYVVFIRYQQLSKEAQKLLRKQIRTSPDNGEVKIGSIQQLRKKDKKLISSFLQNDSIFFTFSHRDFSNNYMIDDIYMPVEIR</sequence>
<accession>A0A3S4X323</accession>
<dbReference type="PROSITE" id="PS51257">
    <property type="entry name" value="PROKAR_LIPOPROTEIN"/>
    <property type="match status" value="1"/>
</dbReference>
<name>A0A3S4X323_9BACT</name>
<dbReference type="Proteomes" id="UP000274578">
    <property type="component" value="Chromosome 1"/>
</dbReference>
<dbReference type="KEGG" id="poc:NCTC13071_02080"/>
<evidence type="ECO:0000313" key="1">
    <source>
        <dbReference type="EMBL" id="VEH16063.1"/>
    </source>
</evidence>
<organism evidence="1 2">
    <name type="scientific">Segatella oris</name>
    <dbReference type="NCBI Taxonomy" id="28135"/>
    <lineage>
        <taxon>Bacteria</taxon>
        <taxon>Pseudomonadati</taxon>
        <taxon>Bacteroidota</taxon>
        <taxon>Bacteroidia</taxon>
        <taxon>Bacteroidales</taxon>
        <taxon>Prevotellaceae</taxon>
        <taxon>Segatella</taxon>
    </lineage>
</organism>
<reference evidence="1 2" key="1">
    <citation type="submission" date="2018-12" db="EMBL/GenBank/DDBJ databases">
        <authorList>
            <consortium name="Pathogen Informatics"/>
        </authorList>
    </citation>
    <scope>NUCLEOTIDE SEQUENCE [LARGE SCALE GENOMIC DNA]</scope>
    <source>
        <strain evidence="1 2">NCTC13071</strain>
    </source>
</reference>
<evidence type="ECO:0008006" key="3">
    <source>
        <dbReference type="Google" id="ProtNLM"/>
    </source>
</evidence>
<dbReference type="AlphaFoldDB" id="A0A3S4X323"/>
<evidence type="ECO:0000313" key="2">
    <source>
        <dbReference type="Proteomes" id="UP000274578"/>
    </source>
</evidence>
<proteinExistence type="predicted"/>
<dbReference type="EMBL" id="LR134384">
    <property type="protein sequence ID" value="VEH16063.1"/>
    <property type="molecule type" value="Genomic_DNA"/>
</dbReference>